<keyword evidence="3" id="KW-1185">Reference proteome</keyword>
<keyword evidence="1" id="KW-0472">Membrane</keyword>
<evidence type="ECO:0000313" key="3">
    <source>
        <dbReference type="Proteomes" id="UP001201980"/>
    </source>
</evidence>
<dbReference type="Proteomes" id="UP001201980">
    <property type="component" value="Unassembled WGS sequence"/>
</dbReference>
<evidence type="ECO:0000256" key="1">
    <source>
        <dbReference type="SAM" id="Phobius"/>
    </source>
</evidence>
<name>A0AAD5RSZ0_9PEZI</name>
<proteinExistence type="predicted"/>
<sequence length="441" mass="49442">MEELVDFDAPGGDNEHQHQLQFLRETATVSSKSVFHVDLKSDGSVQQHVSSVGCSNLANCFSAEFDDCRATLRLLRVSRTFGPGELHPLLQLPESTFDRVFQAMGAGMAVKYLVLNDYDGFHHETTGRVSTFYLAAGVASLVWTFDRETLATRAMYISRGWDEGQYRKPGRIKGSRPAHYLSSFLRAFEKFQKHICSPYFLAIVTGMAMSTTFDRDTAIDLQEIRQIEVDTQTGAFDTRSMRRDVKMGIDYMTLSIQLAGIAASGAFNRSRHAGNLDEALQFAACEMAAANTSSVPESMKELYLGSRSSLLDVIKVLRKRIGGFRSYASYFRDRSERLSQFLLALLTHEDAVSNYQVAEAAKRDSSSMKTVAIMTMAFLPATFFSSLFAMPSLKWDKPGDVVGNGFSLYWAFSISFTVMIFILWGYVTNRRWISEKLKGKC</sequence>
<reference evidence="2" key="1">
    <citation type="submission" date="2022-07" db="EMBL/GenBank/DDBJ databases">
        <title>Draft genome sequence of Zalerion maritima ATCC 34329, a (micro)plastics degrading marine fungus.</title>
        <authorList>
            <person name="Paco A."/>
            <person name="Goncalves M.F.M."/>
            <person name="Rocha-Santos T.A.P."/>
            <person name="Alves A."/>
        </authorList>
    </citation>
    <scope>NUCLEOTIDE SEQUENCE</scope>
    <source>
        <strain evidence="2">ATCC 34329</strain>
    </source>
</reference>
<dbReference type="Gene3D" id="1.20.58.340">
    <property type="entry name" value="Magnesium transport protein CorA, transmembrane region"/>
    <property type="match status" value="1"/>
</dbReference>
<protein>
    <submittedName>
        <fullName evidence="2">Uncharacterized protein</fullName>
    </submittedName>
</protein>
<keyword evidence="1" id="KW-1133">Transmembrane helix</keyword>
<organism evidence="2 3">
    <name type="scientific">Zalerion maritima</name>
    <dbReference type="NCBI Taxonomy" id="339359"/>
    <lineage>
        <taxon>Eukaryota</taxon>
        <taxon>Fungi</taxon>
        <taxon>Dikarya</taxon>
        <taxon>Ascomycota</taxon>
        <taxon>Pezizomycotina</taxon>
        <taxon>Sordariomycetes</taxon>
        <taxon>Lulworthiomycetidae</taxon>
        <taxon>Lulworthiales</taxon>
        <taxon>Lulworthiaceae</taxon>
        <taxon>Zalerion</taxon>
    </lineage>
</organism>
<evidence type="ECO:0000313" key="2">
    <source>
        <dbReference type="EMBL" id="KAJ2903498.1"/>
    </source>
</evidence>
<dbReference type="AlphaFoldDB" id="A0AAD5RSZ0"/>
<comment type="caution">
    <text evidence="2">The sequence shown here is derived from an EMBL/GenBank/DDBJ whole genome shotgun (WGS) entry which is preliminary data.</text>
</comment>
<dbReference type="EMBL" id="JAKWBI020000079">
    <property type="protein sequence ID" value="KAJ2903498.1"/>
    <property type="molecule type" value="Genomic_DNA"/>
</dbReference>
<accession>A0AAD5RSZ0</accession>
<gene>
    <name evidence="2" type="ORF">MKZ38_009720</name>
</gene>
<feature type="transmembrane region" description="Helical" evidence="1">
    <location>
        <begin position="371"/>
        <end position="389"/>
    </location>
</feature>
<keyword evidence="1" id="KW-0812">Transmembrane</keyword>
<feature type="transmembrane region" description="Helical" evidence="1">
    <location>
        <begin position="409"/>
        <end position="427"/>
    </location>
</feature>